<evidence type="ECO:0000313" key="2">
    <source>
        <dbReference type="EMBL" id="RXM29307.1"/>
    </source>
</evidence>
<dbReference type="EMBL" id="SCEB01215487">
    <property type="protein sequence ID" value="RXM29307.1"/>
    <property type="molecule type" value="Genomic_DNA"/>
</dbReference>
<evidence type="ECO:0000256" key="1">
    <source>
        <dbReference type="SAM" id="MobiDB-lite"/>
    </source>
</evidence>
<protein>
    <submittedName>
        <fullName evidence="2">Uncharacterized protein</fullName>
    </submittedName>
</protein>
<feature type="region of interest" description="Disordered" evidence="1">
    <location>
        <begin position="20"/>
        <end position="122"/>
    </location>
</feature>
<gene>
    <name evidence="2" type="ORF">EOD39_2333</name>
</gene>
<proteinExistence type="predicted"/>
<name>A0A444U2A0_ACIRT</name>
<evidence type="ECO:0000313" key="3">
    <source>
        <dbReference type="Proteomes" id="UP000289886"/>
    </source>
</evidence>
<feature type="compositionally biased region" description="Low complexity" evidence="1">
    <location>
        <begin position="77"/>
        <end position="111"/>
    </location>
</feature>
<organism evidence="2 3">
    <name type="scientific">Acipenser ruthenus</name>
    <name type="common">Sterlet sturgeon</name>
    <dbReference type="NCBI Taxonomy" id="7906"/>
    <lineage>
        <taxon>Eukaryota</taxon>
        <taxon>Metazoa</taxon>
        <taxon>Chordata</taxon>
        <taxon>Craniata</taxon>
        <taxon>Vertebrata</taxon>
        <taxon>Euteleostomi</taxon>
        <taxon>Actinopterygii</taxon>
        <taxon>Chondrostei</taxon>
        <taxon>Acipenseriformes</taxon>
        <taxon>Acipenseridae</taxon>
        <taxon>Acipenser</taxon>
    </lineage>
</organism>
<reference evidence="2 3" key="1">
    <citation type="submission" date="2019-01" db="EMBL/GenBank/DDBJ databases">
        <title>Draft Genome and Complete Hox-Cluster Characterization of the Sterlet Sturgeon (Acipenser ruthenus).</title>
        <authorList>
            <person name="Wei Q."/>
        </authorList>
    </citation>
    <scope>NUCLEOTIDE SEQUENCE [LARGE SCALE GENOMIC DNA]</scope>
    <source>
        <strain evidence="2">WHYD16114868_AA</strain>
        <tissue evidence="2">Blood</tissue>
    </source>
</reference>
<comment type="caution">
    <text evidence="2">The sequence shown here is derived from an EMBL/GenBank/DDBJ whole genome shotgun (WGS) entry which is preliminary data.</text>
</comment>
<dbReference type="Proteomes" id="UP000289886">
    <property type="component" value="Unassembled WGS sequence"/>
</dbReference>
<sequence>MAQRRLMTTQEAIDMLTALSENDSDAGNVSDHDSDESWICGTGSEAGATEVPQPQRGLPRHRSSTPVESSAVPATFPVSSPAAAAGVPAMPTASPTAVTRTVTPAASPARTSIQETGKDGTI</sequence>
<accession>A0A444U2A0</accession>
<keyword evidence="3" id="KW-1185">Reference proteome</keyword>
<dbReference type="AlphaFoldDB" id="A0A444U2A0"/>